<accession>H7FW07</accession>
<protein>
    <submittedName>
        <fullName evidence="1">Uncharacterized protein</fullName>
    </submittedName>
</protein>
<gene>
    <name evidence="1" type="ORF">HJ01_03333</name>
</gene>
<dbReference type="STRING" id="1086011.HJ01_03333"/>
<comment type="caution">
    <text evidence="1">The sequence shown here is derived from an EMBL/GenBank/DDBJ whole genome shotgun (WGS) entry which is preliminary data.</text>
</comment>
<dbReference type="AlphaFoldDB" id="H7FW07"/>
<organism evidence="1 2">
    <name type="scientific">Flavobacterium frigoris (strain PS1)</name>
    <dbReference type="NCBI Taxonomy" id="1086011"/>
    <lineage>
        <taxon>Bacteria</taxon>
        <taxon>Pseudomonadati</taxon>
        <taxon>Bacteroidota</taxon>
        <taxon>Flavobacteriia</taxon>
        <taxon>Flavobacteriales</taxon>
        <taxon>Flavobacteriaceae</taxon>
        <taxon>Flavobacterium</taxon>
    </lineage>
</organism>
<dbReference type="EMBL" id="AHKF01000030">
    <property type="protein sequence ID" value="EIA07328.1"/>
    <property type="molecule type" value="Genomic_DNA"/>
</dbReference>
<evidence type="ECO:0000313" key="1">
    <source>
        <dbReference type="EMBL" id="EIA07328.1"/>
    </source>
</evidence>
<evidence type="ECO:0000313" key="2">
    <source>
        <dbReference type="Proteomes" id="UP000005566"/>
    </source>
</evidence>
<proteinExistence type="predicted"/>
<name>H7FW07_FLAFP</name>
<dbReference type="Proteomes" id="UP000005566">
    <property type="component" value="Unassembled WGS sequence"/>
</dbReference>
<reference evidence="1 2" key="1">
    <citation type="journal article" date="2014" name="Acta Crystallogr. D">
        <title>Structure-based characterization and antifreeze properties of a hyperactive ice-binding protein from the Antarctic bacterium Flavobacterium frigoris PS1.</title>
        <authorList>
            <person name="Do H."/>
            <person name="Kim S.J."/>
            <person name="Kim H.J."/>
            <person name="Lee J.H."/>
        </authorList>
    </citation>
    <scope>NUCLEOTIDE SEQUENCE [LARGE SCALE GENOMIC DNA]</scope>
    <source>
        <strain evidence="1 2">PS1</strain>
    </source>
</reference>
<sequence>MLHAHNGSAYASPPFWTYTTPHPYNRSLDFFFLFSGFLLKTIFAGDWRRNQNSSNLKKLTSWKSQDALQKMQQLEKLTRTMKWSISASS</sequence>
<keyword evidence="2" id="KW-1185">Reference proteome</keyword>